<name>A0A4R6RJ58_9HYPH</name>
<dbReference type="PANTHER" id="PTHR43094:SF1">
    <property type="entry name" value="AMINOTRANSFERASE CLASS-III"/>
    <property type="match status" value="1"/>
</dbReference>
<gene>
    <name evidence="7" type="ORF">EDD54_0421</name>
</gene>
<evidence type="ECO:0000256" key="2">
    <source>
        <dbReference type="ARBA" id="ARBA00008954"/>
    </source>
</evidence>
<proteinExistence type="inferred from homology"/>
<evidence type="ECO:0000313" key="8">
    <source>
        <dbReference type="Proteomes" id="UP000294547"/>
    </source>
</evidence>
<dbReference type="InterPro" id="IPR015421">
    <property type="entry name" value="PyrdxlP-dep_Trfase_major"/>
</dbReference>
<dbReference type="RefSeq" id="WP_126537030.1">
    <property type="nucleotide sequence ID" value="NZ_BSPM01000008.1"/>
</dbReference>
<dbReference type="OrthoDB" id="9801834at2"/>
<keyword evidence="5 6" id="KW-0663">Pyridoxal phosphate</keyword>
<organism evidence="7 8">
    <name type="scientific">Oharaeibacter diazotrophicus</name>
    <dbReference type="NCBI Taxonomy" id="1920512"/>
    <lineage>
        <taxon>Bacteria</taxon>
        <taxon>Pseudomonadati</taxon>
        <taxon>Pseudomonadota</taxon>
        <taxon>Alphaproteobacteria</taxon>
        <taxon>Hyphomicrobiales</taxon>
        <taxon>Pleomorphomonadaceae</taxon>
        <taxon>Oharaeibacter</taxon>
    </lineage>
</organism>
<dbReference type="Proteomes" id="UP000294547">
    <property type="component" value="Unassembled WGS sequence"/>
</dbReference>
<evidence type="ECO:0000256" key="4">
    <source>
        <dbReference type="ARBA" id="ARBA00022679"/>
    </source>
</evidence>
<reference evidence="7 8" key="1">
    <citation type="submission" date="2019-03" db="EMBL/GenBank/DDBJ databases">
        <title>Genomic Encyclopedia of Type Strains, Phase IV (KMG-IV): sequencing the most valuable type-strain genomes for metagenomic binning, comparative biology and taxonomic classification.</title>
        <authorList>
            <person name="Goeker M."/>
        </authorList>
    </citation>
    <scope>NUCLEOTIDE SEQUENCE [LARGE SCALE GENOMIC DNA]</scope>
    <source>
        <strain evidence="7 8">DSM 102969</strain>
    </source>
</reference>
<dbReference type="Gene3D" id="3.40.640.10">
    <property type="entry name" value="Type I PLP-dependent aspartate aminotransferase-like (Major domain)"/>
    <property type="match status" value="1"/>
</dbReference>
<comment type="similarity">
    <text evidence="2 6">Belongs to the class-III pyridoxal-phosphate-dependent aminotransferase family.</text>
</comment>
<dbReference type="CDD" id="cd00610">
    <property type="entry name" value="OAT_like"/>
    <property type="match status" value="1"/>
</dbReference>
<accession>A0A4R6RJ58</accession>
<dbReference type="InterPro" id="IPR015424">
    <property type="entry name" value="PyrdxlP-dep_Trfase"/>
</dbReference>
<evidence type="ECO:0000256" key="1">
    <source>
        <dbReference type="ARBA" id="ARBA00001933"/>
    </source>
</evidence>
<evidence type="ECO:0000256" key="5">
    <source>
        <dbReference type="ARBA" id="ARBA00022898"/>
    </source>
</evidence>
<dbReference type="FunFam" id="3.40.640.10:FF:000014">
    <property type="entry name" value="Adenosylmethionine-8-amino-7-oxononanoate aminotransferase, probable"/>
    <property type="match status" value="1"/>
</dbReference>
<dbReference type="Gene3D" id="3.90.1150.10">
    <property type="entry name" value="Aspartate Aminotransferase, domain 1"/>
    <property type="match status" value="1"/>
</dbReference>
<keyword evidence="3 7" id="KW-0032">Aminotransferase</keyword>
<keyword evidence="8" id="KW-1185">Reference proteome</keyword>
<dbReference type="PANTHER" id="PTHR43094">
    <property type="entry name" value="AMINOTRANSFERASE"/>
    <property type="match status" value="1"/>
</dbReference>
<dbReference type="InterPro" id="IPR049704">
    <property type="entry name" value="Aminotrans_3_PPA_site"/>
</dbReference>
<dbReference type="EMBL" id="SNXY01000006">
    <property type="protein sequence ID" value="TDP86543.1"/>
    <property type="molecule type" value="Genomic_DNA"/>
</dbReference>
<evidence type="ECO:0000256" key="3">
    <source>
        <dbReference type="ARBA" id="ARBA00022576"/>
    </source>
</evidence>
<evidence type="ECO:0000256" key="6">
    <source>
        <dbReference type="RuleBase" id="RU003560"/>
    </source>
</evidence>
<dbReference type="InterPro" id="IPR015422">
    <property type="entry name" value="PyrdxlP-dep_Trfase_small"/>
</dbReference>
<sequence length="458" mass="50404">MTDRDFDTQDWQVRDRAHYLHPFTDHAGLRQTGSRIAAHAEGIHVWDTDGNRMIDGLSGLGCVNLGYGRRELVEAVAREMAELSYCPSFFRTSHRAAITLAETLTGLLPDHLNHVFFQSSGSEANETAMRLVRRFWDLEGRPEKRVIIARELAYHGSTHMAASLSGIPPMYGAGGDVPLPGVVHIRTPYRYRHGRDMDPAEFGVVAARWLEEKILEIGPDRVAAFVAEPAQSAGGAICPPETYWPEIQRICRKYDVLLVLDEVVMGFGRTGKWFGHRYYGIEPDLMQLGKGITSGYLPLSATVISDRVADVLIDKGGEWAHGYTYSGHPACCAVALENIRILTEERIVERAEAELVPAFAAGIRSFVDHPLIGDCRSVGLMGGLEIVRDKATGEAFPYEAHVGDHCSAEALKRGLALRANGDTMSLMPPLVTTPDQIAEIFAIAREAIDATARHFGAM</sequence>
<comment type="caution">
    <text evidence="7">The sequence shown here is derived from an EMBL/GenBank/DDBJ whole genome shotgun (WGS) entry which is preliminary data.</text>
</comment>
<evidence type="ECO:0000313" key="7">
    <source>
        <dbReference type="EMBL" id="TDP86543.1"/>
    </source>
</evidence>
<keyword evidence="4 7" id="KW-0808">Transferase</keyword>
<dbReference type="NCBIfam" id="NF005682">
    <property type="entry name" value="PRK07480.1"/>
    <property type="match status" value="1"/>
</dbReference>
<dbReference type="SUPFAM" id="SSF53383">
    <property type="entry name" value="PLP-dependent transferases"/>
    <property type="match status" value="1"/>
</dbReference>
<dbReference type="GO" id="GO:0008483">
    <property type="term" value="F:transaminase activity"/>
    <property type="evidence" value="ECO:0007669"/>
    <property type="project" value="UniProtKB-KW"/>
</dbReference>
<comment type="cofactor">
    <cofactor evidence="1">
        <name>pyridoxal 5'-phosphate</name>
        <dbReference type="ChEBI" id="CHEBI:597326"/>
    </cofactor>
</comment>
<dbReference type="Pfam" id="PF00202">
    <property type="entry name" value="Aminotran_3"/>
    <property type="match status" value="1"/>
</dbReference>
<dbReference type="InterPro" id="IPR005814">
    <property type="entry name" value="Aminotrans_3"/>
</dbReference>
<dbReference type="GO" id="GO:0030170">
    <property type="term" value="F:pyridoxal phosphate binding"/>
    <property type="evidence" value="ECO:0007669"/>
    <property type="project" value="InterPro"/>
</dbReference>
<dbReference type="AlphaFoldDB" id="A0A4R6RJ58"/>
<protein>
    <submittedName>
        <fullName evidence="7">Putrescine aminotransferase</fullName>
    </submittedName>
</protein>
<dbReference type="PROSITE" id="PS00600">
    <property type="entry name" value="AA_TRANSFER_CLASS_3"/>
    <property type="match status" value="1"/>
</dbReference>